<evidence type="ECO:0000313" key="3">
    <source>
        <dbReference type="Proteomes" id="UP000030826"/>
    </source>
</evidence>
<sequence length="437" mass="46779">MLAAPLDALLPAIQKRGEHVFDPLGVEQPVLDMADHDAVELVHGDRAAFAACVALPRPDRAGIVAITAVLAGAQRHRASAIAAMANAGQQVRAANDARRRDPRIVDLQAMLHGLEYLKVDQRRHRDGDDFILGLHYALVGATIEAMLADIGAPGQDTVKLANAPTPAVAGEHAVPVQVVDDVLDAHGAGRAVALGREAEDQPHGVCMERVDLQLLLHLRAALLGIHNTVADGRQRAVPEALPGVLLQSPHDVLAVLLGLIFVEQRHDLPHHDVHRIVAHLLRDREQLDAVLGEFPDVELQLEVIAEEAAERMDYHHVERRGLGRAGFDHALKLGAAVVGGRGPGLHEGFDKLIAARRAIGFALLALVGDRHVMLGLPRRGNAQVERGPQGDMGTLHIHSAPPFAARRSISGSSSATRSCSTLGTTFWPSPGSMRTRP</sequence>
<evidence type="ECO:0000313" key="2">
    <source>
        <dbReference type="EMBL" id="KHJ54602.1"/>
    </source>
</evidence>
<feature type="region of interest" description="Disordered" evidence="1">
    <location>
        <begin position="406"/>
        <end position="437"/>
    </location>
</feature>
<dbReference type="AlphaFoldDB" id="A0A0B1Q6R9"/>
<feature type="compositionally biased region" description="Low complexity" evidence="1">
    <location>
        <begin position="406"/>
        <end position="420"/>
    </location>
</feature>
<dbReference type="EMBL" id="JRFJ01000002">
    <property type="protein sequence ID" value="KHJ54602.1"/>
    <property type="molecule type" value="Genomic_DNA"/>
</dbReference>
<gene>
    <name evidence="2" type="ORF">LA66_08370</name>
</gene>
<comment type="caution">
    <text evidence="2">The sequence shown here is derived from an EMBL/GenBank/DDBJ whole genome shotgun (WGS) entry which is preliminary data.</text>
</comment>
<dbReference type="Proteomes" id="UP000030826">
    <property type="component" value="Unassembled WGS sequence"/>
</dbReference>
<organism evidence="2 3">
    <name type="scientific">Aureimonas altamirensis</name>
    <dbReference type="NCBI Taxonomy" id="370622"/>
    <lineage>
        <taxon>Bacteria</taxon>
        <taxon>Pseudomonadati</taxon>
        <taxon>Pseudomonadota</taxon>
        <taxon>Alphaproteobacteria</taxon>
        <taxon>Hyphomicrobiales</taxon>
        <taxon>Aurantimonadaceae</taxon>
        <taxon>Aureimonas</taxon>
    </lineage>
</organism>
<name>A0A0B1Q6R9_9HYPH</name>
<accession>A0A0B1Q6R9</accession>
<proteinExistence type="predicted"/>
<evidence type="ECO:0000256" key="1">
    <source>
        <dbReference type="SAM" id="MobiDB-lite"/>
    </source>
</evidence>
<protein>
    <submittedName>
        <fullName evidence="2">Uncharacterized protein</fullName>
    </submittedName>
</protein>
<reference evidence="2 3" key="1">
    <citation type="submission" date="2014-09" db="EMBL/GenBank/DDBJ databases">
        <title>Isolation and characterization of Aurantimonas altamirensis ON-56566 from clinical sample following a dog bite.</title>
        <authorList>
            <person name="Eshaghi A."/>
            <person name="Li A."/>
            <person name="Shahinas D."/>
            <person name="Bahn P."/>
            <person name="Kus J.V."/>
            <person name="Patel S.N."/>
        </authorList>
    </citation>
    <scope>NUCLEOTIDE SEQUENCE [LARGE SCALE GENOMIC DNA]</scope>
    <source>
        <strain evidence="2 3">ON-56566</strain>
    </source>
</reference>